<evidence type="ECO:0008006" key="3">
    <source>
        <dbReference type="Google" id="ProtNLM"/>
    </source>
</evidence>
<evidence type="ECO:0000313" key="1">
    <source>
        <dbReference type="EMBL" id="RVW39017.1"/>
    </source>
</evidence>
<evidence type="ECO:0000313" key="2">
    <source>
        <dbReference type="Proteomes" id="UP000288805"/>
    </source>
</evidence>
<protein>
    <recommendedName>
        <fullName evidence="3">Reverse transcriptase domain-containing protein</fullName>
    </recommendedName>
</protein>
<name>A0A438DU39_VITVI</name>
<organism evidence="1 2">
    <name type="scientific">Vitis vinifera</name>
    <name type="common">Grape</name>
    <dbReference type="NCBI Taxonomy" id="29760"/>
    <lineage>
        <taxon>Eukaryota</taxon>
        <taxon>Viridiplantae</taxon>
        <taxon>Streptophyta</taxon>
        <taxon>Embryophyta</taxon>
        <taxon>Tracheophyta</taxon>
        <taxon>Spermatophyta</taxon>
        <taxon>Magnoliopsida</taxon>
        <taxon>eudicotyledons</taxon>
        <taxon>Gunneridae</taxon>
        <taxon>Pentapetalae</taxon>
        <taxon>rosids</taxon>
        <taxon>Vitales</taxon>
        <taxon>Vitaceae</taxon>
        <taxon>Viteae</taxon>
        <taxon>Vitis</taxon>
    </lineage>
</organism>
<dbReference type="Proteomes" id="UP000288805">
    <property type="component" value="Unassembled WGS sequence"/>
</dbReference>
<dbReference type="AlphaFoldDB" id="A0A438DU39"/>
<gene>
    <name evidence="1" type="ORF">CK203_089168</name>
</gene>
<dbReference type="EMBL" id="QGNW01001496">
    <property type="protein sequence ID" value="RVW39017.1"/>
    <property type="molecule type" value="Genomic_DNA"/>
</dbReference>
<sequence>MYDHINWNYLLLVIQNGFQGEVGWLDKAVHLYYEVFCSCQLSSFFHNSRGLRQRDTLSPYLFVIGMEALSNLIKRAMGGVFLSRCRVKGKRGGWLSGGNSSFLLLGACFRRSVEREIGGRVDWVLDVFLRSDSTIEDSGWNPRISRPFNDQEVDLVERFLLRIQEKRVSIDLEDRVL</sequence>
<comment type="caution">
    <text evidence="1">The sequence shown here is derived from an EMBL/GenBank/DDBJ whole genome shotgun (WGS) entry which is preliminary data.</text>
</comment>
<accession>A0A438DU39</accession>
<reference evidence="1 2" key="1">
    <citation type="journal article" date="2018" name="PLoS Genet.">
        <title>Population sequencing reveals clonal diversity and ancestral inbreeding in the grapevine cultivar Chardonnay.</title>
        <authorList>
            <person name="Roach M.J."/>
            <person name="Johnson D.L."/>
            <person name="Bohlmann J."/>
            <person name="van Vuuren H.J."/>
            <person name="Jones S.J."/>
            <person name="Pretorius I.S."/>
            <person name="Schmidt S.A."/>
            <person name="Borneman A.R."/>
        </authorList>
    </citation>
    <scope>NUCLEOTIDE SEQUENCE [LARGE SCALE GENOMIC DNA]</scope>
    <source>
        <strain evidence="2">cv. Chardonnay</strain>
        <tissue evidence="1">Leaf</tissue>
    </source>
</reference>
<proteinExistence type="predicted"/>